<accession>A0A286TUS8</accession>
<dbReference type="InterPro" id="IPR002909">
    <property type="entry name" value="IPT_dom"/>
</dbReference>
<dbReference type="AlphaFoldDB" id="A0A286TUS8"/>
<dbReference type="PANTHER" id="PTHR35128:SF1">
    <property type="entry name" value="SECRETION-REGULATING GUANINE NUCLEOTIDE EXCHANGE FACTOR"/>
    <property type="match status" value="1"/>
</dbReference>
<dbReference type="EMBL" id="BAOS01000004">
    <property type="protein sequence ID" value="GAX59660.1"/>
    <property type="molecule type" value="Genomic_DNA"/>
</dbReference>
<dbReference type="PANTHER" id="PTHR35128">
    <property type="entry name" value="SECRETION-REGULATING GUANINE NUCLEOTIDE EXCHANGE FACTOR"/>
    <property type="match status" value="1"/>
</dbReference>
<dbReference type="CDD" id="cd00603">
    <property type="entry name" value="IPT_PCSR"/>
    <property type="match status" value="1"/>
</dbReference>
<evidence type="ECO:0000313" key="3">
    <source>
        <dbReference type="Proteomes" id="UP000218542"/>
    </source>
</evidence>
<feature type="domain" description="IPT/TIG" evidence="1">
    <location>
        <begin position="540"/>
        <end position="611"/>
    </location>
</feature>
<dbReference type="SUPFAM" id="SSF81296">
    <property type="entry name" value="E set domains"/>
    <property type="match status" value="3"/>
</dbReference>
<gene>
    <name evidence="2" type="ORF">SCALIN_C04_0148</name>
</gene>
<feature type="domain" description="IPT/TIG" evidence="1">
    <location>
        <begin position="461"/>
        <end position="535"/>
    </location>
</feature>
<keyword evidence="3" id="KW-1185">Reference proteome</keyword>
<protein>
    <recommendedName>
        <fullName evidence="1">IPT/TIG domain-containing protein</fullName>
    </recommendedName>
</protein>
<evidence type="ECO:0000313" key="2">
    <source>
        <dbReference type="EMBL" id="GAX59660.1"/>
    </source>
</evidence>
<sequence length="617" mass="67260">MTNTMFVNIQADSFTLTVNNGSGEGYYEESSRVNIWANPYDDSDPDRRTYETSDPKVPHRIFDRWTGDTVYLADIFAAQTSLIMPAIDINVTAQYKSVSQWSVPKAISYFPITHKGVIFLFHAHGGSAINLFSKTENYLFVNDAISRNYAVVAIDSFDQVNKQWDLTVSAADNIDMQRVAALRDNLISLGKINLTDKIYVLGISNGGIFASLFDQTNQGIINFPVDASAIYISPGNSDIMKSTEVPTIFLLAENDSFNFNEIALNTFNNLLNRNVPAQYWVNHPSPVYAQRFWRIQGISRTDSEVIYNALRSGGLLDDKDFLIDNPISSGWRSLIPAEYSKYALSIDTQLLISHAEHSFTSNFNHKTLNFFDNPTTINDFAPVISGFSPNNGEWGTLVTIEGSGFINVTEVTFSGIVTPIVNSSINKLLVKVPYGASTGSIEVTNTEGTAMSPFCFVVSSPEITSLDPEEGGVGTLVSITGNSFVGVNVNFNGVSAEIVSKTINNIWVQVPVGATTGAITVTNDLGTSTSANNFTVIHQPIINNFTPTSGPAGTIVTITGENFSRATSVKLGDVSQLFSVDSDTQISATISNEATTRKIRVTTPGGTVFTDSFFKVR</sequence>
<dbReference type="Proteomes" id="UP000218542">
    <property type="component" value="Unassembled WGS sequence"/>
</dbReference>
<dbReference type="Pfam" id="PF01833">
    <property type="entry name" value="TIG"/>
    <property type="match status" value="3"/>
</dbReference>
<dbReference type="InterPro" id="IPR029058">
    <property type="entry name" value="AB_hydrolase_fold"/>
</dbReference>
<dbReference type="Gene3D" id="3.40.50.1820">
    <property type="entry name" value="alpha/beta hydrolase"/>
    <property type="match status" value="1"/>
</dbReference>
<reference evidence="3" key="1">
    <citation type="journal article" date="2017" name="Environ. Microbiol. Rep.">
        <title>Genetic Diversity of Marine Anaerobic Ammonium-Oxidizing Bacteria as Revealed by Genomic and Proteomic Analyses of 'Candidatus Scalindua japonica'.</title>
        <authorList>
            <person name="Oshiki M."/>
            <person name="Mizuto K."/>
            <person name="Kimura Z."/>
            <person name="Kindaichi T."/>
            <person name="Satoh H."/>
            <person name="Okabe S."/>
        </authorList>
    </citation>
    <scope>NUCLEOTIDE SEQUENCE [LARGE SCALE GENOMIC DNA]</scope>
    <source>
        <strain evidence="3">husup-a2</strain>
    </source>
</reference>
<organism evidence="2 3">
    <name type="scientific">Candidatus Scalindua japonica</name>
    <dbReference type="NCBI Taxonomy" id="1284222"/>
    <lineage>
        <taxon>Bacteria</taxon>
        <taxon>Pseudomonadati</taxon>
        <taxon>Planctomycetota</taxon>
        <taxon>Candidatus Brocadiia</taxon>
        <taxon>Candidatus Brocadiales</taxon>
        <taxon>Candidatus Scalinduaceae</taxon>
        <taxon>Candidatus Scalindua</taxon>
    </lineage>
</organism>
<proteinExistence type="predicted"/>
<name>A0A286TUS8_9BACT</name>
<feature type="domain" description="IPT/TIG" evidence="1">
    <location>
        <begin position="382"/>
        <end position="447"/>
    </location>
</feature>
<dbReference type="InterPro" id="IPR013783">
    <property type="entry name" value="Ig-like_fold"/>
</dbReference>
<dbReference type="SUPFAM" id="SSF53474">
    <property type="entry name" value="alpha/beta-Hydrolases"/>
    <property type="match status" value="1"/>
</dbReference>
<dbReference type="Gene3D" id="2.60.40.10">
    <property type="entry name" value="Immunoglobulins"/>
    <property type="match status" value="3"/>
</dbReference>
<dbReference type="InterPro" id="IPR014756">
    <property type="entry name" value="Ig_E-set"/>
</dbReference>
<comment type="caution">
    <text evidence="2">The sequence shown here is derived from an EMBL/GenBank/DDBJ whole genome shotgun (WGS) entry which is preliminary data.</text>
</comment>
<evidence type="ECO:0000259" key="1">
    <source>
        <dbReference type="Pfam" id="PF01833"/>
    </source>
</evidence>